<organism evidence="2 3">
    <name type="scientific">Cloeon dipterum</name>
    <dbReference type="NCBI Taxonomy" id="197152"/>
    <lineage>
        <taxon>Eukaryota</taxon>
        <taxon>Metazoa</taxon>
        <taxon>Ecdysozoa</taxon>
        <taxon>Arthropoda</taxon>
        <taxon>Hexapoda</taxon>
        <taxon>Insecta</taxon>
        <taxon>Pterygota</taxon>
        <taxon>Palaeoptera</taxon>
        <taxon>Ephemeroptera</taxon>
        <taxon>Pisciforma</taxon>
        <taxon>Baetidae</taxon>
        <taxon>Cloeon</taxon>
    </lineage>
</organism>
<reference evidence="2 3" key="1">
    <citation type="submission" date="2020-04" db="EMBL/GenBank/DDBJ databases">
        <authorList>
            <person name="Alioto T."/>
            <person name="Alioto T."/>
            <person name="Gomez Garrido J."/>
        </authorList>
    </citation>
    <scope>NUCLEOTIDE SEQUENCE [LARGE SCALE GENOMIC DNA]</scope>
</reference>
<keyword evidence="1" id="KW-0812">Transmembrane</keyword>
<dbReference type="EMBL" id="CADEPI010000297">
    <property type="protein sequence ID" value="CAB3383140.1"/>
    <property type="molecule type" value="Genomic_DNA"/>
</dbReference>
<evidence type="ECO:0000256" key="1">
    <source>
        <dbReference type="SAM" id="Phobius"/>
    </source>
</evidence>
<protein>
    <submittedName>
        <fullName evidence="2">Uncharacterized protein</fullName>
    </submittedName>
</protein>
<accession>A0A8S1DQY6</accession>
<comment type="caution">
    <text evidence="2">The sequence shown here is derived from an EMBL/GenBank/DDBJ whole genome shotgun (WGS) entry which is preliminary data.</text>
</comment>
<feature type="transmembrane region" description="Helical" evidence="1">
    <location>
        <begin position="34"/>
        <end position="54"/>
    </location>
</feature>
<keyword evidence="3" id="KW-1185">Reference proteome</keyword>
<keyword evidence="1" id="KW-0472">Membrane</keyword>
<dbReference type="AlphaFoldDB" id="A0A8S1DQY6"/>
<dbReference type="Proteomes" id="UP000494165">
    <property type="component" value="Unassembled WGS sequence"/>
</dbReference>
<proteinExistence type="predicted"/>
<gene>
    <name evidence="2" type="ORF">CLODIP_2_CD14729</name>
</gene>
<evidence type="ECO:0000313" key="2">
    <source>
        <dbReference type="EMBL" id="CAB3383140.1"/>
    </source>
</evidence>
<evidence type="ECO:0000313" key="3">
    <source>
        <dbReference type="Proteomes" id="UP000494165"/>
    </source>
</evidence>
<name>A0A8S1DQY6_9INSE</name>
<keyword evidence="1" id="KW-1133">Transmembrane helix</keyword>
<sequence length="173" mass="19270">MSRKIVKILAVIFQTLAFLSLAKAQFHIVKLIVLAVFGLGGLVLYQAVASGSPLSHISTAVGKRSISEWSRISRLGSSPSLAHALQLDEKECARLYICEMACSAMLRNADDKLLPSHLRAQSDEDEIALDEFRAAASFGKMHKDVNMCLQRYKKCPFKSVKQMERIIGQYRNL</sequence>